<protein>
    <submittedName>
        <fullName evidence="4">NAD(P)-binding domain, NAD(P)-binding domain superfamily</fullName>
    </submittedName>
</protein>
<accession>A0A9Q9AFC6</accession>
<dbReference type="InterPro" id="IPR016040">
    <property type="entry name" value="NAD(P)-bd_dom"/>
</dbReference>
<feature type="domain" description="NAD(P)-binding" evidence="3">
    <location>
        <begin position="24"/>
        <end position="331"/>
    </location>
</feature>
<proteinExistence type="inferred from homology"/>
<gene>
    <name evidence="4" type="ORF">Slin15195_G013260</name>
</gene>
<dbReference type="Gene3D" id="3.40.50.720">
    <property type="entry name" value="NAD(P)-binding Rossmann-like Domain"/>
    <property type="match status" value="1"/>
</dbReference>
<evidence type="ECO:0000256" key="2">
    <source>
        <dbReference type="ARBA" id="ARBA00023027"/>
    </source>
</evidence>
<reference evidence="4" key="1">
    <citation type="submission" date="2022-06" db="EMBL/GenBank/DDBJ databases">
        <title>Complete genome sequences of two strains of the flax pathogen Septoria linicola.</title>
        <authorList>
            <person name="Lapalu N."/>
            <person name="Simon A."/>
            <person name="Demenou B."/>
            <person name="Paumier D."/>
            <person name="Guillot M.-P."/>
            <person name="Gout L."/>
            <person name="Valade R."/>
        </authorList>
    </citation>
    <scope>NUCLEOTIDE SEQUENCE</scope>
    <source>
        <strain evidence="4">SE15195</strain>
    </source>
</reference>
<dbReference type="Proteomes" id="UP001056384">
    <property type="component" value="Chromosome 1"/>
</dbReference>
<dbReference type="PANTHER" id="PTHR43574">
    <property type="entry name" value="EPIMERASE-RELATED"/>
    <property type="match status" value="1"/>
</dbReference>
<name>A0A9Q9AFC6_9PEZI</name>
<dbReference type="EMBL" id="CP099418">
    <property type="protein sequence ID" value="USW48007.1"/>
    <property type="molecule type" value="Genomic_DNA"/>
</dbReference>
<comment type="similarity">
    <text evidence="1">Belongs to the NAD(P)-dependent epimerase/dehydratase family.</text>
</comment>
<keyword evidence="2" id="KW-0520">NAD</keyword>
<evidence type="ECO:0000313" key="4">
    <source>
        <dbReference type="EMBL" id="USW48007.1"/>
    </source>
</evidence>
<evidence type="ECO:0000256" key="1">
    <source>
        <dbReference type="ARBA" id="ARBA00007637"/>
    </source>
</evidence>
<sequence length="346" mass="38785">MLLQEGRKSQIEPEQRQDRQQRVLVTGGAGFIGSHLVEALLQQNNNVVVIDSYEFDIERKRQNIAEARALKYRGTLTVIEGDLNDDHILDSLQGEFDTIYHLAARPGVRPSFQDPVAYVECNVTGTTRILQWASRHKSVRFVFASSSSVYGDAAEVPFVEGKGADIPISPYAATKRAAELMCTTFSQAYGIRVAIMRLFTVYGRRQRPDLAICKFISQAIHDKPISLYGDGSTMRDYTHVSDIVAGLISADSWLQASPPGTWETFNLGSGRAYSLLEMVQAVERSTMCRVQVVHDHLRRGDVVRTWANIDKAGATLGYEPKVRFQEGIDDMVVWLRHIHGNENRPD</sequence>
<organism evidence="4 5">
    <name type="scientific">Septoria linicola</name>
    <dbReference type="NCBI Taxonomy" id="215465"/>
    <lineage>
        <taxon>Eukaryota</taxon>
        <taxon>Fungi</taxon>
        <taxon>Dikarya</taxon>
        <taxon>Ascomycota</taxon>
        <taxon>Pezizomycotina</taxon>
        <taxon>Dothideomycetes</taxon>
        <taxon>Dothideomycetidae</taxon>
        <taxon>Mycosphaerellales</taxon>
        <taxon>Mycosphaerellaceae</taxon>
        <taxon>Septoria</taxon>
    </lineage>
</organism>
<dbReference type="PRINTS" id="PR01713">
    <property type="entry name" value="NUCEPIMERASE"/>
</dbReference>
<evidence type="ECO:0000313" key="5">
    <source>
        <dbReference type="Proteomes" id="UP001056384"/>
    </source>
</evidence>
<dbReference type="SUPFAM" id="SSF51735">
    <property type="entry name" value="NAD(P)-binding Rossmann-fold domains"/>
    <property type="match status" value="1"/>
</dbReference>
<keyword evidence="5" id="KW-1185">Reference proteome</keyword>
<evidence type="ECO:0000259" key="3">
    <source>
        <dbReference type="Pfam" id="PF16363"/>
    </source>
</evidence>
<dbReference type="Pfam" id="PF16363">
    <property type="entry name" value="GDP_Man_Dehyd"/>
    <property type="match status" value="1"/>
</dbReference>
<dbReference type="InterPro" id="IPR036291">
    <property type="entry name" value="NAD(P)-bd_dom_sf"/>
</dbReference>
<dbReference type="Gene3D" id="3.90.25.10">
    <property type="entry name" value="UDP-galactose 4-epimerase, domain 1"/>
    <property type="match status" value="1"/>
</dbReference>
<dbReference type="AlphaFoldDB" id="A0A9Q9AFC6"/>